<proteinExistence type="predicted"/>
<reference evidence="2" key="1">
    <citation type="submission" date="2018-12" db="EMBL/GenBank/DDBJ databases">
        <title>Tengunoibacter tsumagoiensis gen. nov., sp. nov., Dictyobacter kobayashii sp. nov., D. alpinus sp. nov., and D. joshuensis sp. nov. and description of Dictyobacteraceae fam. nov. within the order Ktedonobacterales isolated from Tengu-no-mugimeshi.</title>
        <authorList>
            <person name="Wang C.M."/>
            <person name="Zheng Y."/>
            <person name="Sakai Y."/>
            <person name="Toyoda A."/>
            <person name="Minakuchi Y."/>
            <person name="Abe K."/>
            <person name="Yokota A."/>
            <person name="Yabe S."/>
        </authorList>
    </citation>
    <scope>NUCLEOTIDE SEQUENCE [LARGE SCALE GENOMIC DNA]</scope>
    <source>
        <strain evidence="2">S-27</strain>
    </source>
</reference>
<sequence length="62" mass="6838">MSISKLIQANYSKNRSQAVYPGKRALQGIGNRPAARCAFYFFQSALYSGDEPEVFSNSEGNT</sequence>
<organism evidence="1 2">
    <name type="scientific">Dictyobacter aurantiacus</name>
    <dbReference type="NCBI Taxonomy" id="1936993"/>
    <lineage>
        <taxon>Bacteria</taxon>
        <taxon>Bacillati</taxon>
        <taxon>Chloroflexota</taxon>
        <taxon>Ktedonobacteria</taxon>
        <taxon>Ktedonobacterales</taxon>
        <taxon>Dictyobacteraceae</taxon>
        <taxon>Dictyobacter</taxon>
    </lineage>
</organism>
<name>A0A401ZBW5_9CHLR</name>
<dbReference type="AlphaFoldDB" id="A0A401ZBW5"/>
<dbReference type="EMBL" id="BIFQ01000001">
    <property type="protein sequence ID" value="GCE04367.1"/>
    <property type="molecule type" value="Genomic_DNA"/>
</dbReference>
<gene>
    <name evidence="1" type="ORF">KDAU_16960</name>
</gene>
<keyword evidence="2" id="KW-1185">Reference proteome</keyword>
<evidence type="ECO:0000313" key="2">
    <source>
        <dbReference type="Proteomes" id="UP000287224"/>
    </source>
</evidence>
<comment type="caution">
    <text evidence="1">The sequence shown here is derived from an EMBL/GenBank/DDBJ whole genome shotgun (WGS) entry which is preliminary data.</text>
</comment>
<dbReference type="Proteomes" id="UP000287224">
    <property type="component" value="Unassembled WGS sequence"/>
</dbReference>
<protein>
    <submittedName>
        <fullName evidence="1">Uncharacterized protein</fullName>
    </submittedName>
</protein>
<accession>A0A401ZBW5</accession>
<evidence type="ECO:0000313" key="1">
    <source>
        <dbReference type="EMBL" id="GCE04367.1"/>
    </source>
</evidence>